<dbReference type="OMA" id="FYNCFGQ"/>
<accession>E2AYG2</accession>
<keyword evidence="14" id="KW-0472">Membrane</keyword>
<evidence type="ECO:0000256" key="6">
    <source>
        <dbReference type="ARBA" id="ARBA00022840"/>
    </source>
</evidence>
<comment type="subcellular location">
    <subcellularLocation>
        <location evidence="2">Peroxisome</location>
    </subcellularLocation>
</comment>
<dbReference type="STRING" id="104421.E2AYG2"/>
<proteinExistence type="inferred from homology"/>
<keyword evidence="10" id="KW-0576">Peroxisome</keyword>
<dbReference type="GO" id="GO:0004497">
    <property type="term" value="F:monooxygenase activity"/>
    <property type="evidence" value="ECO:0007669"/>
    <property type="project" value="UniProtKB-KW"/>
</dbReference>
<gene>
    <name evidence="17" type="ORF">EAG_11733</name>
</gene>
<evidence type="ECO:0000313" key="18">
    <source>
        <dbReference type="Proteomes" id="UP000000311"/>
    </source>
</evidence>
<comment type="catalytic activity">
    <reaction evidence="13">
        <text>firefly D-luciferin + ATP + O2 = firefly oxyluciferin + hnu + AMP + CO2 + diphosphate</text>
        <dbReference type="Rhea" id="RHEA:10732"/>
        <dbReference type="ChEBI" id="CHEBI:15379"/>
        <dbReference type="ChEBI" id="CHEBI:16526"/>
        <dbReference type="ChEBI" id="CHEBI:16792"/>
        <dbReference type="ChEBI" id="CHEBI:30212"/>
        <dbReference type="ChEBI" id="CHEBI:30616"/>
        <dbReference type="ChEBI" id="CHEBI:33019"/>
        <dbReference type="ChEBI" id="CHEBI:58038"/>
        <dbReference type="ChEBI" id="CHEBI:456215"/>
        <dbReference type="EC" id="1.13.12.7"/>
    </reaction>
</comment>
<dbReference type="EMBL" id="GL443910">
    <property type="protein sequence ID" value="EFN61497.1"/>
    <property type="molecule type" value="Genomic_DNA"/>
</dbReference>
<keyword evidence="14" id="KW-1133">Transmembrane helix</keyword>
<keyword evidence="12" id="KW-0599">Photoprotein</keyword>
<feature type="domain" description="AMP-dependent synthetase/ligase" evidence="15">
    <location>
        <begin position="26"/>
        <end position="397"/>
    </location>
</feature>
<evidence type="ECO:0000313" key="17">
    <source>
        <dbReference type="EMBL" id="EFN61497.1"/>
    </source>
</evidence>
<dbReference type="InterPro" id="IPR000873">
    <property type="entry name" value="AMP-dep_synth/lig_dom"/>
</dbReference>
<dbReference type="KEGG" id="cfo:105257365"/>
<dbReference type="Gene3D" id="3.30.300.30">
    <property type="match status" value="1"/>
</dbReference>
<reference evidence="17 18" key="1">
    <citation type="journal article" date="2010" name="Science">
        <title>Genomic comparison of the ants Camponotus floridanus and Harpegnathos saltator.</title>
        <authorList>
            <person name="Bonasio R."/>
            <person name="Zhang G."/>
            <person name="Ye C."/>
            <person name="Mutti N.S."/>
            <person name="Fang X."/>
            <person name="Qin N."/>
            <person name="Donahue G."/>
            <person name="Yang P."/>
            <person name="Li Q."/>
            <person name="Li C."/>
            <person name="Zhang P."/>
            <person name="Huang Z."/>
            <person name="Berger S.L."/>
            <person name="Reinberg D."/>
            <person name="Wang J."/>
            <person name="Liebig J."/>
        </authorList>
    </citation>
    <scope>NUCLEOTIDE SEQUENCE [LARGE SCALE GENOMIC DNA]</scope>
    <source>
        <strain evidence="18">C129</strain>
    </source>
</reference>
<evidence type="ECO:0000256" key="11">
    <source>
        <dbReference type="ARBA" id="ARBA00023223"/>
    </source>
</evidence>
<dbReference type="GO" id="GO:0005524">
    <property type="term" value="F:ATP binding"/>
    <property type="evidence" value="ECO:0007669"/>
    <property type="project" value="UniProtKB-KW"/>
</dbReference>
<protein>
    <recommendedName>
        <fullName evidence="5">Luciferin 4-monooxygenase</fullName>
        <ecNumber evidence="4">1.13.12.7</ecNumber>
    </recommendedName>
</protein>
<dbReference type="Gene3D" id="2.30.38.10">
    <property type="entry name" value="Luciferase, Domain 3"/>
    <property type="match status" value="1"/>
</dbReference>
<keyword evidence="8" id="KW-0560">Oxidoreductase</keyword>
<dbReference type="InterPro" id="IPR045851">
    <property type="entry name" value="AMP-bd_C_sf"/>
</dbReference>
<dbReference type="InParanoid" id="E2AYG2"/>
<keyword evidence="6" id="KW-0547">Nucleotide-binding</keyword>
<dbReference type="PROSITE" id="PS00455">
    <property type="entry name" value="AMP_BINDING"/>
    <property type="match status" value="1"/>
</dbReference>
<dbReference type="Proteomes" id="UP000000311">
    <property type="component" value="Unassembled WGS sequence"/>
</dbReference>
<dbReference type="GO" id="GO:0016405">
    <property type="term" value="F:CoA-ligase activity"/>
    <property type="evidence" value="ECO:0007669"/>
    <property type="project" value="TreeGrafter"/>
</dbReference>
<evidence type="ECO:0000256" key="10">
    <source>
        <dbReference type="ARBA" id="ARBA00023140"/>
    </source>
</evidence>
<evidence type="ECO:0000256" key="13">
    <source>
        <dbReference type="ARBA" id="ARBA00048497"/>
    </source>
</evidence>
<dbReference type="SUPFAM" id="SSF56801">
    <property type="entry name" value="Acetyl-CoA synthetase-like"/>
    <property type="match status" value="1"/>
</dbReference>
<dbReference type="Pfam" id="PF13193">
    <property type="entry name" value="AMP-binding_C"/>
    <property type="match status" value="1"/>
</dbReference>
<dbReference type="PANTHER" id="PTHR24096">
    <property type="entry name" value="LONG-CHAIN-FATTY-ACID--COA LIGASE"/>
    <property type="match status" value="1"/>
</dbReference>
<evidence type="ECO:0000256" key="14">
    <source>
        <dbReference type="SAM" id="Phobius"/>
    </source>
</evidence>
<evidence type="ECO:0000256" key="2">
    <source>
        <dbReference type="ARBA" id="ARBA00004275"/>
    </source>
</evidence>
<evidence type="ECO:0000256" key="1">
    <source>
        <dbReference type="ARBA" id="ARBA00001946"/>
    </source>
</evidence>
<comment type="similarity">
    <text evidence="3">Belongs to the ATP-dependent AMP-binding enzyme family.</text>
</comment>
<sequence>MGKIFERRLERPSPTISVGQAILEKLRENGDEVLLIDGHNGNQMTNKGLLEKSVKFANFLQKNGIKIGDRIAIASENRIDWLIPACATFYIGAILASYNPLYTEYEFQYLLNIAKPRIILVSQRTERLIAKIVPNLSWKITLIELDDQPFATDIRTLKDILNNEEAVDFLGYKAVDIGDNSKHPLVILCSSGTTGLPKGVTLSHKNLLAFISKITQPEYLDIRHRDRILLFLPFFHGYATGMLLACMYTGSIIVMMSAFEQELFLDLIQKYKITHLPLVPPILIFLAKHPLVDKYDFRSVRELVCGAAPLAMDVAAAVKSRIGIKYIRNGYGMTELSVVSNLCGREDEDESFENAATGVSLPGFLSKVVDLETQETLDVGQVGEICYMGEQLMMGYWNNSEATRQTIDHDGWLHTGDVGYFDDKGNLRVVNRIKELIKYKGYQVSPTEIETVLLSHPAVKDTAVIGRPDERSGEIPMAFIVRQPGTTITVQDLQDFVKQKLSPQKWLRGGVQFIDAIPKNPSGKILRRELQAMIPKL</sequence>
<dbReference type="OrthoDB" id="10253869at2759"/>
<comment type="cofactor">
    <cofactor evidence="1">
        <name>Mg(2+)</name>
        <dbReference type="ChEBI" id="CHEBI:18420"/>
    </cofactor>
</comment>
<dbReference type="GO" id="GO:0008218">
    <property type="term" value="P:bioluminescence"/>
    <property type="evidence" value="ECO:0007669"/>
    <property type="project" value="UniProtKB-KW"/>
</dbReference>
<evidence type="ECO:0000256" key="12">
    <source>
        <dbReference type="ARBA" id="ARBA00023262"/>
    </source>
</evidence>
<evidence type="ECO:0000256" key="9">
    <source>
        <dbReference type="ARBA" id="ARBA00023033"/>
    </source>
</evidence>
<dbReference type="EC" id="1.13.12.7" evidence="4"/>
<dbReference type="CDD" id="cd05911">
    <property type="entry name" value="Firefly_Luc_like"/>
    <property type="match status" value="1"/>
</dbReference>
<dbReference type="GO" id="GO:0005777">
    <property type="term" value="C:peroxisome"/>
    <property type="evidence" value="ECO:0007669"/>
    <property type="project" value="UniProtKB-SubCell"/>
</dbReference>
<keyword evidence="18" id="KW-1185">Reference proteome</keyword>
<dbReference type="AlphaFoldDB" id="E2AYG2"/>
<dbReference type="Gene3D" id="3.40.50.980">
    <property type="match status" value="2"/>
</dbReference>
<evidence type="ECO:0000256" key="3">
    <source>
        <dbReference type="ARBA" id="ARBA00006432"/>
    </source>
</evidence>
<evidence type="ECO:0000256" key="7">
    <source>
        <dbReference type="ARBA" id="ARBA00022842"/>
    </source>
</evidence>
<evidence type="ECO:0000256" key="5">
    <source>
        <dbReference type="ARBA" id="ARBA00019043"/>
    </source>
</evidence>
<dbReference type="PANTHER" id="PTHR24096:SF423">
    <property type="entry name" value="GM05240P"/>
    <property type="match status" value="1"/>
</dbReference>
<dbReference type="FunFam" id="3.30.300.30:FF:000007">
    <property type="entry name" value="4-coumarate--CoA ligase 2"/>
    <property type="match status" value="1"/>
</dbReference>
<evidence type="ECO:0000259" key="15">
    <source>
        <dbReference type="Pfam" id="PF00501"/>
    </source>
</evidence>
<dbReference type="Pfam" id="PF00501">
    <property type="entry name" value="AMP-binding"/>
    <property type="match status" value="1"/>
</dbReference>
<dbReference type="InterPro" id="IPR025110">
    <property type="entry name" value="AMP-bd_C"/>
</dbReference>
<evidence type="ECO:0000256" key="4">
    <source>
        <dbReference type="ARBA" id="ARBA00012532"/>
    </source>
</evidence>
<evidence type="ECO:0000259" key="16">
    <source>
        <dbReference type="Pfam" id="PF13193"/>
    </source>
</evidence>
<keyword evidence="11" id="KW-0455">Luminescence</keyword>
<evidence type="ECO:0000256" key="8">
    <source>
        <dbReference type="ARBA" id="ARBA00023002"/>
    </source>
</evidence>
<keyword evidence="6" id="KW-0067">ATP-binding</keyword>
<feature type="transmembrane region" description="Helical" evidence="14">
    <location>
        <begin position="228"/>
        <end position="259"/>
    </location>
</feature>
<name>E2AYG2_CAMFO</name>
<dbReference type="InterPro" id="IPR020845">
    <property type="entry name" value="AMP-binding_CS"/>
</dbReference>
<feature type="domain" description="AMP-binding enzyme C-terminal" evidence="16">
    <location>
        <begin position="448"/>
        <end position="524"/>
    </location>
</feature>
<keyword evidence="9 17" id="KW-0503">Monooxygenase</keyword>
<keyword evidence="7" id="KW-0460">Magnesium</keyword>
<keyword evidence="14" id="KW-0812">Transmembrane</keyword>
<organism evidence="18">
    <name type="scientific">Camponotus floridanus</name>
    <name type="common">Florida carpenter ant</name>
    <dbReference type="NCBI Taxonomy" id="104421"/>
    <lineage>
        <taxon>Eukaryota</taxon>
        <taxon>Metazoa</taxon>
        <taxon>Ecdysozoa</taxon>
        <taxon>Arthropoda</taxon>
        <taxon>Hexapoda</taxon>
        <taxon>Insecta</taxon>
        <taxon>Pterygota</taxon>
        <taxon>Neoptera</taxon>
        <taxon>Endopterygota</taxon>
        <taxon>Hymenoptera</taxon>
        <taxon>Apocrita</taxon>
        <taxon>Aculeata</taxon>
        <taxon>Formicoidea</taxon>
        <taxon>Formicidae</taxon>
        <taxon>Formicinae</taxon>
        <taxon>Camponotus</taxon>
    </lineage>
</organism>